<dbReference type="KEGG" id="eec:EcWSU1_04428"/>
<evidence type="ECO:0000313" key="1">
    <source>
        <dbReference type="EMBL" id="AEW75855.1"/>
    </source>
</evidence>
<name>G8LLP4_9ENTR</name>
<reference evidence="1 2" key="1">
    <citation type="journal article" date="2011" name="Stand. Genomic Sci.">
        <title>Complete genome of the onion pathogen Enterobacter cloacae EcWSU1.</title>
        <authorList>
            <person name="Humann J.L."/>
            <person name="Wildung M."/>
            <person name="Cheng C.H."/>
            <person name="Lee T."/>
            <person name="Stewart J.E."/>
            <person name="Drew J.C."/>
            <person name="Triplett E.W."/>
            <person name="Main D."/>
            <person name="Schroeder B.K."/>
        </authorList>
    </citation>
    <scope>NUCLEOTIDE SEQUENCE [LARGE SCALE GENOMIC DNA]</scope>
    <source>
        <strain evidence="1 2">EcWSU1</strain>
    </source>
</reference>
<proteinExistence type="predicted"/>
<accession>G8LLP4</accession>
<dbReference type="Proteomes" id="UP000007838">
    <property type="component" value="Chromosome"/>
</dbReference>
<gene>
    <name evidence="1" type="ORF">EcWSU1_04428</name>
</gene>
<organism evidence="1 2">
    <name type="scientific">Enterobacter ludwigii</name>
    <dbReference type="NCBI Taxonomy" id="299767"/>
    <lineage>
        <taxon>Bacteria</taxon>
        <taxon>Pseudomonadati</taxon>
        <taxon>Pseudomonadota</taxon>
        <taxon>Gammaproteobacteria</taxon>
        <taxon>Enterobacterales</taxon>
        <taxon>Enterobacteriaceae</taxon>
        <taxon>Enterobacter</taxon>
        <taxon>Enterobacter cloacae complex</taxon>
    </lineage>
</organism>
<dbReference type="EMBL" id="CP002886">
    <property type="protein sequence ID" value="AEW75855.1"/>
    <property type="molecule type" value="Genomic_DNA"/>
</dbReference>
<evidence type="ECO:0000313" key="2">
    <source>
        <dbReference type="Proteomes" id="UP000007838"/>
    </source>
</evidence>
<sequence>MVAVATSFLDFNVFSSPEHRTSDATIFTDS</sequence>
<dbReference type="HOGENOM" id="CLU_3403337_0_0_6"/>
<dbReference type="AlphaFoldDB" id="G8LLP4"/>
<protein>
    <submittedName>
        <fullName evidence="1">Uncharacterized protein</fullName>
    </submittedName>
</protein>